<reference evidence="2" key="1">
    <citation type="submission" date="2015-01" db="EMBL/GenBank/DDBJ databases">
        <authorList>
            <person name="Aksoy S."/>
            <person name="Warren W."/>
            <person name="Wilson R.K."/>
        </authorList>
    </citation>
    <scope>NUCLEOTIDE SEQUENCE [LARGE SCALE GENOMIC DNA]</scope>
    <source>
        <strain evidence="2">IAEA</strain>
    </source>
</reference>
<organism evidence="1 2">
    <name type="scientific">Glossina palpalis gambiensis</name>
    <dbReference type="NCBI Taxonomy" id="67801"/>
    <lineage>
        <taxon>Eukaryota</taxon>
        <taxon>Metazoa</taxon>
        <taxon>Ecdysozoa</taxon>
        <taxon>Arthropoda</taxon>
        <taxon>Hexapoda</taxon>
        <taxon>Insecta</taxon>
        <taxon>Pterygota</taxon>
        <taxon>Neoptera</taxon>
        <taxon>Endopterygota</taxon>
        <taxon>Diptera</taxon>
        <taxon>Brachycera</taxon>
        <taxon>Muscomorpha</taxon>
        <taxon>Hippoboscoidea</taxon>
        <taxon>Glossinidae</taxon>
        <taxon>Glossina</taxon>
    </lineage>
</organism>
<accession>A0A1B0C0I0</accession>
<dbReference type="EMBL" id="JXJN01023628">
    <property type="status" value="NOT_ANNOTATED_CDS"/>
    <property type="molecule type" value="Genomic_DNA"/>
</dbReference>
<dbReference type="AlphaFoldDB" id="A0A1B0C0I0"/>
<name>A0A1B0C0I0_9MUSC</name>
<proteinExistence type="predicted"/>
<sequence>MATKYSALSELVELLTCKSFTKIMNYPADETIPVKKWFQAFEQNEQMRKCVIKTQDNLSSYNISADQLNVRTRYKETGKKIVLSLDYSLRKTSEQCPVIMKIILDDNFKHFRHSSTRLPIKDREVVGNKVQEWLQYEVSLMATYSALKYTTPKTGSTVVIFIFVLFAIRPTASSYALIQCVVVRLKTNVNFNAWEADLEHVIPLKTSEFLIEFISKVINKNIRSIYTLILQKFGKTLNSLKHLAHTSRIKRILESPLESAALAYNAKDKLFFKWGHKNHFILVSKGCVDTIGAQLLLSSIRQHLWPIKAKSMTRPIVRNTVRCNEANPKLSL</sequence>
<evidence type="ECO:0000313" key="2">
    <source>
        <dbReference type="Proteomes" id="UP000092460"/>
    </source>
</evidence>
<reference evidence="1" key="2">
    <citation type="submission" date="2020-05" db="UniProtKB">
        <authorList>
            <consortium name="EnsemblMetazoa"/>
        </authorList>
    </citation>
    <scope>IDENTIFICATION</scope>
    <source>
        <strain evidence="1">IAEA</strain>
    </source>
</reference>
<dbReference type="Proteomes" id="UP000092460">
    <property type="component" value="Unassembled WGS sequence"/>
</dbReference>
<keyword evidence="2" id="KW-1185">Reference proteome</keyword>
<evidence type="ECO:0000313" key="1">
    <source>
        <dbReference type="EnsemblMetazoa" id="GPPI045923-PA"/>
    </source>
</evidence>
<dbReference type="VEuPathDB" id="VectorBase:GPPI045923"/>
<dbReference type="EnsemblMetazoa" id="GPPI045923-RA">
    <property type="protein sequence ID" value="GPPI045923-PA"/>
    <property type="gene ID" value="GPPI045923"/>
</dbReference>
<protein>
    <submittedName>
        <fullName evidence="1">Uncharacterized protein</fullName>
    </submittedName>
</protein>